<feature type="compositionally biased region" description="Basic residues" evidence="1">
    <location>
        <begin position="75"/>
        <end position="84"/>
    </location>
</feature>
<proteinExistence type="predicted"/>
<evidence type="ECO:0000313" key="3">
    <source>
        <dbReference type="Proteomes" id="UP000030665"/>
    </source>
</evidence>
<dbReference type="AlphaFoldDB" id="A0A077ZDX5"/>
<reference evidence="2" key="1">
    <citation type="submission" date="2014-01" db="EMBL/GenBank/DDBJ databases">
        <authorList>
            <person name="Aslett M."/>
        </authorList>
    </citation>
    <scope>NUCLEOTIDE SEQUENCE</scope>
</reference>
<dbReference type="STRING" id="36087.A0A077ZDX5"/>
<reference evidence="2" key="2">
    <citation type="submission" date="2014-03" db="EMBL/GenBank/DDBJ databases">
        <title>The whipworm genome and dual-species transcriptomics of an intimate host-pathogen interaction.</title>
        <authorList>
            <person name="Foth B.J."/>
            <person name="Tsai I.J."/>
            <person name="Reid A.J."/>
            <person name="Bancroft A.J."/>
            <person name="Nichol S."/>
            <person name="Tracey A."/>
            <person name="Holroyd N."/>
            <person name="Cotton J.A."/>
            <person name="Stanley E.J."/>
            <person name="Zarowiecki M."/>
            <person name="Liu J.Z."/>
            <person name="Huckvale T."/>
            <person name="Cooper P.J."/>
            <person name="Grencis R.K."/>
            <person name="Berriman M."/>
        </authorList>
    </citation>
    <scope>NUCLEOTIDE SEQUENCE [LARGE SCALE GENOMIC DNA]</scope>
</reference>
<protein>
    <submittedName>
        <fullName evidence="2">Fanconi anemia group M protein</fullName>
    </submittedName>
</protein>
<dbReference type="Proteomes" id="UP000030665">
    <property type="component" value="Unassembled WGS sequence"/>
</dbReference>
<name>A0A077ZDX5_TRITR</name>
<dbReference type="Gene3D" id="1.10.150.20">
    <property type="entry name" value="5' to 3' exonuclease, C-terminal subdomain"/>
    <property type="match status" value="1"/>
</dbReference>
<dbReference type="EMBL" id="HG806200">
    <property type="protein sequence ID" value="CDW57708.1"/>
    <property type="molecule type" value="Genomic_DNA"/>
</dbReference>
<evidence type="ECO:0000256" key="1">
    <source>
        <dbReference type="SAM" id="MobiDB-lite"/>
    </source>
</evidence>
<sequence length="669" mass="74462">MRGVYVRSLIDSPDPIPRECTFVFSPKTGPDGDTATDFKSEASVDSFDSFVVPDDFVEYEEEPEPIENNLEKPKNARSTRAVHKKGVVRKKRRVFICEASDSDETEEVPKLSVSLPKPAELKPSLSKSEMVKALGTAILLPKTGPDGDTTTDFESDASVGSFDSFVVPDDFVEYEEEPEPIENNLEKPKNARSTRAVHRKAVVRKKRRVFICEASDSDETEEVPKLSVSLPKPAELKPSLSKSEMVKALGTAILLPKTGPDGDTTTDFESEASVDSFDSFVVPDDFVEYEEEPEPIENNLEKLKSAHSTRAVHRKGVVRKKRRAFICETSDSDETEEVPKLSVSLPKPVELKPSLSKSEMVKALGTAILLPKTGPDGDTTTDFESDASVGSFDSFVVPDDFVEYEEEPEPIENNLEKPINAHSTRAVHRKGGVRKKRRVFICEASDSDETEEFPKLSVSLPKPAELKPSFSKSEMVKALASEPVSSGQTDRTSPTVNVSPCANSSIGLDETSQSSSVMKPLVLIGLHQICPAKRIASALRTSFDINVYVCSLVDCDYVLSNRMVCRRVFYSDDSAKILAQLAQSEARRGYGIHWDPNFSRQELRMLKFYRSFACITYLSSFNLVKNFDSIEAVMRSSTNELMSKGKMLRHQAELFYHFIHERIDTSAHF</sequence>
<dbReference type="OrthoDB" id="6513042at2759"/>
<evidence type="ECO:0000313" key="2">
    <source>
        <dbReference type="EMBL" id="CDW57708.1"/>
    </source>
</evidence>
<accession>A0A077ZDX5</accession>
<gene>
    <name evidence="2" type="ORF">TTRE_0000600101</name>
</gene>
<keyword evidence="3" id="KW-1185">Reference proteome</keyword>
<organism evidence="2 3">
    <name type="scientific">Trichuris trichiura</name>
    <name type="common">Whipworm</name>
    <name type="synonym">Trichocephalus trichiurus</name>
    <dbReference type="NCBI Taxonomy" id="36087"/>
    <lineage>
        <taxon>Eukaryota</taxon>
        <taxon>Metazoa</taxon>
        <taxon>Ecdysozoa</taxon>
        <taxon>Nematoda</taxon>
        <taxon>Enoplea</taxon>
        <taxon>Dorylaimia</taxon>
        <taxon>Trichinellida</taxon>
        <taxon>Trichuridae</taxon>
        <taxon>Trichuris</taxon>
    </lineage>
</organism>
<feature type="region of interest" description="Disordered" evidence="1">
    <location>
        <begin position="61"/>
        <end position="84"/>
    </location>
</feature>